<organism evidence="1 2">
    <name type="scientific">Mucilaginibacter ximonensis</name>
    <dbReference type="NCBI Taxonomy" id="538021"/>
    <lineage>
        <taxon>Bacteria</taxon>
        <taxon>Pseudomonadati</taxon>
        <taxon>Bacteroidota</taxon>
        <taxon>Sphingobacteriia</taxon>
        <taxon>Sphingobacteriales</taxon>
        <taxon>Sphingobacteriaceae</taxon>
        <taxon>Mucilaginibacter</taxon>
    </lineage>
</organism>
<reference evidence="2" key="1">
    <citation type="journal article" date="2019" name="Int. J. Syst. Evol. Microbiol.">
        <title>The Global Catalogue of Microorganisms (GCM) 10K type strain sequencing project: providing services to taxonomists for standard genome sequencing and annotation.</title>
        <authorList>
            <consortium name="The Broad Institute Genomics Platform"/>
            <consortium name="The Broad Institute Genome Sequencing Center for Infectious Disease"/>
            <person name="Wu L."/>
            <person name="Ma J."/>
        </authorList>
    </citation>
    <scope>NUCLEOTIDE SEQUENCE [LARGE SCALE GENOMIC DNA]</scope>
    <source>
        <strain evidence="2">KCTC 22437</strain>
    </source>
</reference>
<protein>
    <submittedName>
        <fullName evidence="1">Uncharacterized protein</fullName>
    </submittedName>
</protein>
<keyword evidence="2" id="KW-1185">Reference proteome</keyword>
<evidence type="ECO:0000313" key="1">
    <source>
        <dbReference type="EMBL" id="MFD2874251.1"/>
    </source>
</evidence>
<sequence length="126" mass="14894">MEEFYIDVKLNQGMVRLQVDEIPPEQWDLPFVPQFIVEYHNGHEFVTLTLRLEQGKWFDNNVSSEDDAYYMRYFDGRPDSWDPHYQSPLEQEEINNVGGAIARHMIVHLQAYMALFVPVFPCPEVN</sequence>
<accession>A0ABW5YG42</accession>
<comment type="caution">
    <text evidence="1">The sequence shown here is derived from an EMBL/GenBank/DDBJ whole genome shotgun (WGS) entry which is preliminary data.</text>
</comment>
<evidence type="ECO:0000313" key="2">
    <source>
        <dbReference type="Proteomes" id="UP001597557"/>
    </source>
</evidence>
<gene>
    <name evidence="1" type="ORF">ACFS5N_17345</name>
</gene>
<dbReference type="EMBL" id="JBHUPD010000004">
    <property type="protein sequence ID" value="MFD2874251.1"/>
    <property type="molecule type" value="Genomic_DNA"/>
</dbReference>
<dbReference type="Proteomes" id="UP001597557">
    <property type="component" value="Unassembled WGS sequence"/>
</dbReference>
<dbReference type="RefSeq" id="WP_377188564.1">
    <property type="nucleotide sequence ID" value="NZ_JBHUPD010000004.1"/>
</dbReference>
<name>A0ABW5YG42_9SPHI</name>
<proteinExistence type="predicted"/>